<evidence type="ECO:0000259" key="3">
    <source>
        <dbReference type="Pfam" id="PF07510"/>
    </source>
</evidence>
<organism evidence="4 5">
    <name type="scientific">Streptomyces rhizosphaericola</name>
    <dbReference type="NCBI Taxonomy" id="2564098"/>
    <lineage>
        <taxon>Bacteria</taxon>
        <taxon>Bacillati</taxon>
        <taxon>Actinomycetota</taxon>
        <taxon>Actinomycetes</taxon>
        <taxon>Kitasatosporales</taxon>
        <taxon>Streptomycetaceae</taxon>
        <taxon>Streptomyces</taxon>
    </lineage>
</organism>
<reference evidence="4 5" key="1">
    <citation type="submission" date="2019-04" db="EMBL/GenBank/DDBJ databases">
        <title>Streptomyces rhizosphaericola sp. nov., an actinobacterium isolated from the wheat rhizosphere.</title>
        <authorList>
            <person name="Vargas Hoyos H.A."/>
            <person name="Santos S.N."/>
            <person name="Genuario D.B."/>
            <person name="Melo I.S."/>
            <person name="Da Silva L.J."/>
            <person name="Da Silva F.S.P."/>
            <person name="Zucchi T.D."/>
        </authorList>
    </citation>
    <scope>NUCLEOTIDE SEQUENCE [LARGE SCALE GENOMIC DNA]</scope>
    <source>
        <strain evidence="4 5">1AS2c</strain>
    </source>
</reference>
<name>A0ABY2P825_9ACTN</name>
<sequence length="244" mass="26281">MTRRQSWWRRGLAVGAVFALAGCAAIEDATQPEPADGKPSASASASTGAGGGGGTAADDSALPGIPTAEQARKELAGLTVAKHGSMSGYSRAKFPHWASQGESCDTRETVLERDGTDVERDDQCRAVSGKWTSVYDDKAFTEARDLDIDHMVPLANAWRSGARTWTQEKRKEFANDLARPQLLAVSAATNRSKGDQGPDEWQPPSKAYWCTYSRAWVSVKASYELSVTEAEKETLTEMLDTCGS</sequence>
<feature type="signal peptide" evidence="2">
    <location>
        <begin position="1"/>
        <end position="24"/>
    </location>
</feature>
<dbReference type="PROSITE" id="PS51257">
    <property type="entry name" value="PROKAR_LIPOPROTEIN"/>
    <property type="match status" value="1"/>
</dbReference>
<keyword evidence="4" id="KW-0540">Nuclease</keyword>
<keyword evidence="4" id="KW-0255">Endonuclease</keyword>
<gene>
    <name evidence="4" type="ORF">E5Z02_29240</name>
</gene>
<feature type="domain" description="GmrSD restriction endonucleases C-terminal" evidence="3">
    <location>
        <begin position="123"/>
        <end position="237"/>
    </location>
</feature>
<comment type="caution">
    <text evidence="4">The sequence shown here is derived from an EMBL/GenBank/DDBJ whole genome shotgun (WGS) entry which is preliminary data.</text>
</comment>
<accession>A0ABY2P825</accession>
<dbReference type="Proteomes" id="UP000306274">
    <property type="component" value="Unassembled WGS sequence"/>
</dbReference>
<dbReference type="PANTHER" id="PTHR24094:SF15">
    <property type="entry name" value="AMP-DEPENDENT SYNTHETASE_LIGASE DOMAIN-CONTAINING PROTEIN-RELATED"/>
    <property type="match status" value="1"/>
</dbReference>
<evidence type="ECO:0000256" key="1">
    <source>
        <dbReference type="SAM" id="MobiDB-lite"/>
    </source>
</evidence>
<feature type="region of interest" description="Disordered" evidence="1">
    <location>
        <begin position="30"/>
        <end position="68"/>
    </location>
</feature>
<feature type="chain" id="PRO_5046799703" evidence="2">
    <location>
        <begin position="25"/>
        <end position="244"/>
    </location>
</feature>
<evidence type="ECO:0000313" key="5">
    <source>
        <dbReference type="Proteomes" id="UP000306274"/>
    </source>
</evidence>
<evidence type="ECO:0000313" key="4">
    <source>
        <dbReference type="EMBL" id="TGZ01884.1"/>
    </source>
</evidence>
<dbReference type="PANTHER" id="PTHR24094">
    <property type="entry name" value="SECRETED PROTEIN"/>
    <property type="match status" value="1"/>
</dbReference>
<evidence type="ECO:0000256" key="2">
    <source>
        <dbReference type="SAM" id="SignalP"/>
    </source>
</evidence>
<dbReference type="GO" id="GO:0004519">
    <property type="term" value="F:endonuclease activity"/>
    <property type="evidence" value="ECO:0007669"/>
    <property type="project" value="UniProtKB-KW"/>
</dbReference>
<dbReference type="InterPro" id="IPR011089">
    <property type="entry name" value="GmrSD_C"/>
</dbReference>
<protein>
    <submittedName>
        <fullName evidence="4">HNH endonuclease</fullName>
    </submittedName>
</protein>
<dbReference type="Pfam" id="PF07510">
    <property type="entry name" value="GmrSD_C"/>
    <property type="match status" value="1"/>
</dbReference>
<dbReference type="RefSeq" id="WP_136017439.1">
    <property type="nucleotide sequence ID" value="NZ_SRZK01000453.1"/>
</dbReference>
<keyword evidence="4" id="KW-0378">Hydrolase</keyword>
<keyword evidence="5" id="KW-1185">Reference proteome</keyword>
<dbReference type="EMBL" id="SRZK01000453">
    <property type="protein sequence ID" value="TGZ01884.1"/>
    <property type="molecule type" value="Genomic_DNA"/>
</dbReference>
<keyword evidence="2" id="KW-0732">Signal</keyword>
<proteinExistence type="predicted"/>